<dbReference type="InterPro" id="IPR036249">
    <property type="entry name" value="Thioredoxin-like_sf"/>
</dbReference>
<comment type="caution">
    <text evidence="4">The sequence shown here is derived from an EMBL/GenBank/DDBJ whole genome shotgun (WGS) entry which is preliminary data.</text>
</comment>
<sequence length="267" mass="28877">MTQVASKDDKRSRRERAEQMRKERERQDKRRRNLITAAIVVVVVAVIAGAGFAIKSAVDNSADAPTRTPDGITDTGGVNLTATDLGGTAAEDPVKVTIFEDFACPHCKSFEETTGQVLDQQVASGAIDVEYRPVAFLNEFSDDAMAASMCVFEEDGAQTYRDYAKLLFANQPQGGSLSEKEFRDLAEEAGASEAATKCITGRPFRDWTEEQTEKAFDQPDSEGNKLSGTPTVWVDGKTVNGPEDAEGNPSVPRTEDIMAAIEEAKAA</sequence>
<dbReference type="Gene3D" id="3.40.30.10">
    <property type="entry name" value="Glutaredoxin"/>
    <property type="match status" value="1"/>
</dbReference>
<evidence type="ECO:0000256" key="1">
    <source>
        <dbReference type="SAM" id="MobiDB-lite"/>
    </source>
</evidence>
<feature type="domain" description="Thioredoxin-like fold" evidence="3">
    <location>
        <begin position="93"/>
        <end position="246"/>
    </location>
</feature>
<feature type="transmembrane region" description="Helical" evidence="2">
    <location>
        <begin position="34"/>
        <end position="54"/>
    </location>
</feature>
<dbReference type="Pfam" id="PF13462">
    <property type="entry name" value="Thioredoxin_4"/>
    <property type="match status" value="1"/>
</dbReference>
<dbReference type="EMBL" id="VDFR01000049">
    <property type="protein sequence ID" value="TNC46962.1"/>
    <property type="molecule type" value="Genomic_DNA"/>
</dbReference>
<dbReference type="InterPro" id="IPR012336">
    <property type="entry name" value="Thioredoxin-like_fold"/>
</dbReference>
<evidence type="ECO:0000256" key="2">
    <source>
        <dbReference type="SAM" id="Phobius"/>
    </source>
</evidence>
<evidence type="ECO:0000313" key="5">
    <source>
        <dbReference type="EMBL" id="TNC46962.1"/>
    </source>
</evidence>
<dbReference type="CDD" id="cd02972">
    <property type="entry name" value="DsbA_family"/>
    <property type="match status" value="1"/>
</dbReference>
<reference evidence="4 6" key="1">
    <citation type="submission" date="2019-05" db="EMBL/GenBank/DDBJ databases">
        <title>Mumia sp. nov., isolated from the intestinal contents of plateau pika (Ochotona curzoniae) in the Qinghai-Tibet plateau of China.</title>
        <authorList>
            <person name="Tian Z."/>
        </authorList>
    </citation>
    <scope>NUCLEOTIDE SEQUENCE [LARGE SCALE GENOMIC DNA]</scope>
    <source>
        <strain evidence="6">527</strain>
        <strain evidence="4">Z527</strain>
    </source>
</reference>
<organism evidence="4 6">
    <name type="scientific">Mumia zhuanghuii</name>
    <dbReference type="NCBI Taxonomy" id="2585211"/>
    <lineage>
        <taxon>Bacteria</taxon>
        <taxon>Bacillati</taxon>
        <taxon>Actinomycetota</taxon>
        <taxon>Actinomycetes</taxon>
        <taxon>Propionibacteriales</taxon>
        <taxon>Nocardioidaceae</taxon>
        <taxon>Mumia</taxon>
    </lineage>
</organism>
<dbReference type="AlphaFoldDB" id="A0A5C4MPQ3"/>
<dbReference type="EMBL" id="VDFR01000050">
    <property type="protein sequence ID" value="TNC46901.1"/>
    <property type="molecule type" value="Genomic_DNA"/>
</dbReference>
<gene>
    <name evidence="5" type="ORF">FHE65_11340</name>
    <name evidence="4" type="ORF">FHE65_11460</name>
</gene>
<evidence type="ECO:0000313" key="4">
    <source>
        <dbReference type="EMBL" id="TNC46901.1"/>
    </source>
</evidence>
<evidence type="ECO:0000259" key="3">
    <source>
        <dbReference type="Pfam" id="PF13462"/>
    </source>
</evidence>
<name>A0A5C4MPQ3_9ACTN</name>
<protein>
    <submittedName>
        <fullName evidence="4">Disulfide bond formation protein DsbA</fullName>
    </submittedName>
</protein>
<accession>A0A5C4MPQ3</accession>
<feature type="region of interest" description="Disordered" evidence="1">
    <location>
        <begin position="210"/>
        <end position="251"/>
    </location>
</feature>
<evidence type="ECO:0000313" key="6">
    <source>
        <dbReference type="Proteomes" id="UP000306740"/>
    </source>
</evidence>
<dbReference type="RefSeq" id="WP_139105880.1">
    <property type="nucleotide sequence ID" value="NZ_VDFR01000049.1"/>
</dbReference>
<dbReference type="SUPFAM" id="SSF52833">
    <property type="entry name" value="Thioredoxin-like"/>
    <property type="match status" value="1"/>
</dbReference>
<feature type="region of interest" description="Disordered" evidence="1">
    <location>
        <begin position="1"/>
        <end position="28"/>
    </location>
</feature>
<proteinExistence type="predicted"/>
<keyword evidence="2" id="KW-1133">Transmembrane helix</keyword>
<dbReference type="OrthoDB" id="117402at2"/>
<keyword evidence="2" id="KW-0472">Membrane</keyword>
<keyword evidence="2" id="KW-0812">Transmembrane</keyword>
<dbReference type="Proteomes" id="UP000306740">
    <property type="component" value="Unassembled WGS sequence"/>
</dbReference>